<accession>A0A835RAU0</accession>
<evidence type="ECO:0000256" key="1">
    <source>
        <dbReference type="SAM" id="MobiDB-lite"/>
    </source>
</evidence>
<dbReference type="Proteomes" id="UP000639772">
    <property type="component" value="Unassembled WGS sequence"/>
</dbReference>
<evidence type="ECO:0000313" key="2">
    <source>
        <dbReference type="EMBL" id="KAG0482547.1"/>
    </source>
</evidence>
<reference evidence="2 3" key="1">
    <citation type="journal article" date="2020" name="Nat. Food">
        <title>A phased Vanilla planifolia genome enables genetic improvement of flavour and production.</title>
        <authorList>
            <person name="Hasing T."/>
            <person name="Tang H."/>
            <person name="Brym M."/>
            <person name="Khazi F."/>
            <person name="Huang T."/>
            <person name="Chambers A.H."/>
        </authorList>
    </citation>
    <scope>NUCLEOTIDE SEQUENCE [LARGE SCALE GENOMIC DNA]</scope>
    <source>
        <tissue evidence="2">Leaf</tissue>
    </source>
</reference>
<protein>
    <submittedName>
        <fullName evidence="2">Uncharacterized protein</fullName>
    </submittedName>
</protein>
<organism evidence="2 3">
    <name type="scientific">Vanilla planifolia</name>
    <name type="common">Vanilla</name>
    <dbReference type="NCBI Taxonomy" id="51239"/>
    <lineage>
        <taxon>Eukaryota</taxon>
        <taxon>Viridiplantae</taxon>
        <taxon>Streptophyta</taxon>
        <taxon>Embryophyta</taxon>
        <taxon>Tracheophyta</taxon>
        <taxon>Spermatophyta</taxon>
        <taxon>Magnoliopsida</taxon>
        <taxon>Liliopsida</taxon>
        <taxon>Asparagales</taxon>
        <taxon>Orchidaceae</taxon>
        <taxon>Vanilloideae</taxon>
        <taxon>Vanilleae</taxon>
        <taxon>Vanilla</taxon>
    </lineage>
</organism>
<dbReference type="AlphaFoldDB" id="A0A835RAU0"/>
<proteinExistence type="predicted"/>
<evidence type="ECO:0000313" key="3">
    <source>
        <dbReference type="Proteomes" id="UP000639772"/>
    </source>
</evidence>
<sequence>MALWISAHLKTTSSSLTPSSSKSSSYPFLLLNGTAPGVSFTLDTNTHWINAKAIPITAATGISNSVRRSDTIASPILQIPRRPKLMPTPPAEPPPPREKSPMRETNRGFFEGYELLRRSSNTLYITSLPPFASERK</sequence>
<feature type="compositionally biased region" description="Basic and acidic residues" evidence="1">
    <location>
        <begin position="95"/>
        <end position="104"/>
    </location>
</feature>
<dbReference type="EMBL" id="JADCNM010000005">
    <property type="protein sequence ID" value="KAG0482547.1"/>
    <property type="molecule type" value="Genomic_DNA"/>
</dbReference>
<gene>
    <name evidence="2" type="ORF">HPP92_010631</name>
</gene>
<comment type="caution">
    <text evidence="2">The sequence shown here is derived from an EMBL/GenBank/DDBJ whole genome shotgun (WGS) entry which is preliminary data.</text>
</comment>
<feature type="region of interest" description="Disordered" evidence="1">
    <location>
        <begin position="78"/>
        <end position="104"/>
    </location>
</feature>
<name>A0A835RAU0_VANPL</name>